<evidence type="ECO:0000313" key="1">
    <source>
        <dbReference type="EMBL" id="KAJ1352988.1"/>
    </source>
</evidence>
<accession>A0AAD5M9M9</accession>
<sequence length="64" mass="7236">MGAGSYVTLALTTSVVPGLDGKFIEFSDQTLDTRSLINFHFINKWKARETVYRCSCNLLNHLIE</sequence>
<proteinExistence type="predicted"/>
<keyword evidence="2" id="KW-1185">Reference proteome</keyword>
<comment type="caution">
    <text evidence="1">The sequence shown here is derived from an EMBL/GenBank/DDBJ whole genome shotgun (WGS) entry which is preliminary data.</text>
</comment>
<dbReference type="EMBL" id="JAHQIW010001575">
    <property type="protein sequence ID" value="KAJ1352988.1"/>
    <property type="molecule type" value="Genomic_DNA"/>
</dbReference>
<evidence type="ECO:0000313" key="2">
    <source>
        <dbReference type="Proteomes" id="UP001196413"/>
    </source>
</evidence>
<name>A0AAD5M9M9_PARTN</name>
<gene>
    <name evidence="1" type="ORF">KIN20_009525</name>
</gene>
<dbReference type="AlphaFoldDB" id="A0AAD5M9M9"/>
<reference evidence="1" key="1">
    <citation type="submission" date="2021-06" db="EMBL/GenBank/DDBJ databases">
        <title>Parelaphostrongylus tenuis whole genome reference sequence.</title>
        <authorList>
            <person name="Garwood T.J."/>
            <person name="Larsen P.A."/>
            <person name="Fountain-Jones N.M."/>
            <person name="Garbe J.R."/>
            <person name="Macchietto M.G."/>
            <person name="Kania S.A."/>
            <person name="Gerhold R.W."/>
            <person name="Richards J.E."/>
            <person name="Wolf T.M."/>
        </authorList>
    </citation>
    <scope>NUCLEOTIDE SEQUENCE</scope>
    <source>
        <strain evidence="1">MNPRO001-30</strain>
        <tissue evidence="1">Meninges</tissue>
    </source>
</reference>
<dbReference type="Proteomes" id="UP001196413">
    <property type="component" value="Unassembled WGS sequence"/>
</dbReference>
<protein>
    <submittedName>
        <fullName evidence="1">Uncharacterized protein</fullName>
    </submittedName>
</protein>
<organism evidence="1 2">
    <name type="scientific">Parelaphostrongylus tenuis</name>
    <name type="common">Meningeal worm</name>
    <dbReference type="NCBI Taxonomy" id="148309"/>
    <lineage>
        <taxon>Eukaryota</taxon>
        <taxon>Metazoa</taxon>
        <taxon>Ecdysozoa</taxon>
        <taxon>Nematoda</taxon>
        <taxon>Chromadorea</taxon>
        <taxon>Rhabditida</taxon>
        <taxon>Rhabditina</taxon>
        <taxon>Rhabditomorpha</taxon>
        <taxon>Strongyloidea</taxon>
        <taxon>Metastrongylidae</taxon>
        <taxon>Parelaphostrongylus</taxon>
    </lineage>
</organism>